<dbReference type="Pfam" id="PF00126">
    <property type="entry name" value="HTH_1"/>
    <property type="match status" value="1"/>
</dbReference>
<proteinExistence type="inferred from homology"/>
<dbReference type="PROSITE" id="PS50931">
    <property type="entry name" value="HTH_LYSR"/>
    <property type="match status" value="1"/>
</dbReference>
<dbReference type="InterPro" id="IPR000847">
    <property type="entry name" value="LysR_HTH_N"/>
</dbReference>
<gene>
    <name evidence="6" type="ORF">FB00_03965</name>
</gene>
<evidence type="ECO:0000256" key="2">
    <source>
        <dbReference type="ARBA" id="ARBA00023015"/>
    </source>
</evidence>
<organism evidence="6 7">
    <name type="scientific">Cellulosimicrobium funkei</name>
    <dbReference type="NCBI Taxonomy" id="264251"/>
    <lineage>
        <taxon>Bacteria</taxon>
        <taxon>Bacillati</taxon>
        <taxon>Actinomycetota</taxon>
        <taxon>Actinomycetes</taxon>
        <taxon>Micrococcales</taxon>
        <taxon>Promicromonosporaceae</taxon>
        <taxon>Cellulosimicrobium</taxon>
    </lineage>
</organism>
<sequence length="305" mass="32263">MLDVHRLRIFRSVVASGSVQAAATTLGYTPSAVSQHVAALQRETGLTLLERAGRGVRPTAAGLALAAQADGVLARLGEAEAVVADLRAGRTGSLSLAYFASVGAAWLPHVVRRLTADFPGVRIDLELRETIPDDPDARADVQLVVAPRGFDPGSGFRSHHLLDDPYVVVLRDDHHLAPRDEVELAALRDERWVDNDFARGWCRRNLVEACTAAGFSPPFHVEAHDYPTAIAFVGAGVGVTVLPALGAAHLPPGLVAVPVVRPAPVRSIHAVLRDAVVGTPPARAVLDTLHQVVGARVDLVGSRST</sequence>
<dbReference type="SUPFAM" id="SSF46785">
    <property type="entry name" value="Winged helix' DNA-binding domain"/>
    <property type="match status" value="1"/>
</dbReference>
<evidence type="ECO:0000256" key="1">
    <source>
        <dbReference type="ARBA" id="ARBA00009437"/>
    </source>
</evidence>
<keyword evidence="3" id="KW-0238">DNA-binding</keyword>
<dbReference type="RefSeq" id="WP_047231496.1">
    <property type="nucleotide sequence ID" value="NZ_JNBQ01000002.1"/>
</dbReference>
<evidence type="ECO:0000259" key="5">
    <source>
        <dbReference type="PROSITE" id="PS50931"/>
    </source>
</evidence>
<dbReference type="GO" id="GO:0032993">
    <property type="term" value="C:protein-DNA complex"/>
    <property type="evidence" value="ECO:0007669"/>
    <property type="project" value="TreeGrafter"/>
</dbReference>
<dbReference type="PANTHER" id="PTHR30346:SF29">
    <property type="entry name" value="LYSR SUBSTRATE-BINDING"/>
    <property type="match status" value="1"/>
</dbReference>
<reference evidence="6 7" key="1">
    <citation type="submission" date="2014-05" db="EMBL/GenBank/DDBJ databases">
        <title>Cellulosimicrobium funkei U11 genome.</title>
        <authorList>
            <person name="Hu C."/>
            <person name="Gong Y."/>
            <person name="Wan W."/>
            <person name="Jiang M."/>
        </authorList>
    </citation>
    <scope>NUCLEOTIDE SEQUENCE [LARGE SCALE GENOMIC DNA]</scope>
    <source>
        <strain evidence="6 7">U11</strain>
    </source>
</reference>
<keyword evidence="4" id="KW-0804">Transcription</keyword>
<dbReference type="Gene3D" id="3.40.190.10">
    <property type="entry name" value="Periplasmic binding protein-like II"/>
    <property type="match status" value="2"/>
</dbReference>
<dbReference type="Proteomes" id="UP000035265">
    <property type="component" value="Unassembled WGS sequence"/>
</dbReference>
<comment type="similarity">
    <text evidence="1">Belongs to the LysR transcriptional regulatory family.</text>
</comment>
<dbReference type="GO" id="GO:0003700">
    <property type="term" value="F:DNA-binding transcription factor activity"/>
    <property type="evidence" value="ECO:0007669"/>
    <property type="project" value="InterPro"/>
</dbReference>
<dbReference type="STRING" id="264251.FB00_03965"/>
<evidence type="ECO:0000256" key="4">
    <source>
        <dbReference type="ARBA" id="ARBA00023163"/>
    </source>
</evidence>
<feature type="domain" description="HTH lysR-type" evidence="5">
    <location>
        <begin position="2"/>
        <end position="59"/>
    </location>
</feature>
<comment type="caution">
    <text evidence="6">The sequence shown here is derived from an EMBL/GenBank/DDBJ whole genome shotgun (WGS) entry which is preliminary data.</text>
</comment>
<dbReference type="EMBL" id="JNBQ01000002">
    <property type="protein sequence ID" value="KLN36163.1"/>
    <property type="molecule type" value="Genomic_DNA"/>
</dbReference>
<dbReference type="InterPro" id="IPR005119">
    <property type="entry name" value="LysR_subst-bd"/>
</dbReference>
<dbReference type="PATRIC" id="fig|264251.5.peg.813"/>
<protein>
    <submittedName>
        <fullName evidence="6">LysR family transcriptional regulator</fullName>
    </submittedName>
</protein>
<dbReference type="SUPFAM" id="SSF53850">
    <property type="entry name" value="Periplasmic binding protein-like II"/>
    <property type="match status" value="1"/>
</dbReference>
<dbReference type="AlphaFoldDB" id="A0A0H2KSP3"/>
<name>A0A0H2KSP3_9MICO</name>
<dbReference type="InterPro" id="IPR036390">
    <property type="entry name" value="WH_DNA-bd_sf"/>
</dbReference>
<evidence type="ECO:0000313" key="6">
    <source>
        <dbReference type="EMBL" id="KLN36163.1"/>
    </source>
</evidence>
<dbReference type="InterPro" id="IPR036388">
    <property type="entry name" value="WH-like_DNA-bd_sf"/>
</dbReference>
<dbReference type="Pfam" id="PF03466">
    <property type="entry name" value="LysR_substrate"/>
    <property type="match status" value="1"/>
</dbReference>
<dbReference type="PANTHER" id="PTHR30346">
    <property type="entry name" value="TRANSCRIPTIONAL DUAL REGULATOR HCAR-RELATED"/>
    <property type="match status" value="1"/>
</dbReference>
<keyword evidence="2" id="KW-0805">Transcription regulation</keyword>
<keyword evidence="7" id="KW-1185">Reference proteome</keyword>
<dbReference type="Gene3D" id="1.10.10.10">
    <property type="entry name" value="Winged helix-like DNA-binding domain superfamily/Winged helix DNA-binding domain"/>
    <property type="match status" value="1"/>
</dbReference>
<dbReference type="GO" id="GO:0003677">
    <property type="term" value="F:DNA binding"/>
    <property type="evidence" value="ECO:0007669"/>
    <property type="project" value="UniProtKB-KW"/>
</dbReference>
<evidence type="ECO:0000256" key="3">
    <source>
        <dbReference type="ARBA" id="ARBA00023125"/>
    </source>
</evidence>
<evidence type="ECO:0000313" key="7">
    <source>
        <dbReference type="Proteomes" id="UP000035265"/>
    </source>
</evidence>
<accession>A0A0H2KSP3</accession>